<dbReference type="Proteomes" id="UP000297245">
    <property type="component" value="Unassembled WGS sequence"/>
</dbReference>
<name>A0A4S8M4N3_DENBC</name>
<accession>A0A4S8M4N3</accession>
<proteinExistence type="predicted"/>
<feature type="transmembrane region" description="Helical" evidence="2">
    <location>
        <begin position="65"/>
        <end position="87"/>
    </location>
</feature>
<evidence type="ECO:0000313" key="4">
    <source>
        <dbReference type="Proteomes" id="UP000297245"/>
    </source>
</evidence>
<sequence>MSTPMSVSESGPSTVAAVLALKADVEQSPEAKSNDGRTRKTGENEAQGEAGGDSTSFPKFDDMTFVQIGLILFSLGLAPFLFAMGMVG</sequence>
<dbReference type="AlphaFoldDB" id="A0A4S8M4N3"/>
<keyword evidence="2" id="KW-0472">Membrane</keyword>
<dbReference type="EMBL" id="ML179171">
    <property type="protein sequence ID" value="THU96673.1"/>
    <property type="molecule type" value="Genomic_DNA"/>
</dbReference>
<keyword evidence="4" id="KW-1185">Reference proteome</keyword>
<organism evidence="3 4">
    <name type="scientific">Dendrothele bispora (strain CBS 962.96)</name>
    <dbReference type="NCBI Taxonomy" id="1314807"/>
    <lineage>
        <taxon>Eukaryota</taxon>
        <taxon>Fungi</taxon>
        <taxon>Dikarya</taxon>
        <taxon>Basidiomycota</taxon>
        <taxon>Agaricomycotina</taxon>
        <taxon>Agaricomycetes</taxon>
        <taxon>Agaricomycetidae</taxon>
        <taxon>Agaricales</taxon>
        <taxon>Agaricales incertae sedis</taxon>
        <taxon>Dendrothele</taxon>
    </lineage>
</organism>
<keyword evidence="2" id="KW-0812">Transmembrane</keyword>
<gene>
    <name evidence="3" type="ORF">K435DRAFT_88820</name>
</gene>
<evidence type="ECO:0000313" key="3">
    <source>
        <dbReference type="EMBL" id="THU96673.1"/>
    </source>
</evidence>
<protein>
    <submittedName>
        <fullName evidence="3">Uncharacterized protein</fullName>
    </submittedName>
</protein>
<keyword evidence="2" id="KW-1133">Transmembrane helix</keyword>
<feature type="compositionally biased region" description="Basic and acidic residues" evidence="1">
    <location>
        <begin position="32"/>
        <end position="43"/>
    </location>
</feature>
<reference evidence="3 4" key="1">
    <citation type="journal article" date="2019" name="Nat. Ecol. Evol.">
        <title>Megaphylogeny resolves global patterns of mushroom evolution.</title>
        <authorList>
            <person name="Varga T."/>
            <person name="Krizsan K."/>
            <person name="Foldi C."/>
            <person name="Dima B."/>
            <person name="Sanchez-Garcia M."/>
            <person name="Sanchez-Ramirez S."/>
            <person name="Szollosi G.J."/>
            <person name="Szarkandi J.G."/>
            <person name="Papp V."/>
            <person name="Albert L."/>
            <person name="Andreopoulos W."/>
            <person name="Angelini C."/>
            <person name="Antonin V."/>
            <person name="Barry K.W."/>
            <person name="Bougher N.L."/>
            <person name="Buchanan P."/>
            <person name="Buyck B."/>
            <person name="Bense V."/>
            <person name="Catcheside P."/>
            <person name="Chovatia M."/>
            <person name="Cooper J."/>
            <person name="Damon W."/>
            <person name="Desjardin D."/>
            <person name="Finy P."/>
            <person name="Geml J."/>
            <person name="Haridas S."/>
            <person name="Hughes K."/>
            <person name="Justo A."/>
            <person name="Karasinski D."/>
            <person name="Kautmanova I."/>
            <person name="Kiss B."/>
            <person name="Kocsube S."/>
            <person name="Kotiranta H."/>
            <person name="LaButti K.M."/>
            <person name="Lechner B.E."/>
            <person name="Liimatainen K."/>
            <person name="Lipzen A."/>
            <person name="Lukacs Z."/>
            <person name="Mihaltcheva S."/>
            <person name="Morgado L.N."/>
            <person name="Niskanen T."/>
            <person name="Noordeloos M.E."/>
            <person name="Ohm R.A."/>
            <person name="Ortiz-Santana B."/>
            <person name="Ovrebo C."/>
            <person name="Racz N."/>
            <person name="Riley R."/>
            <person name="Savchenko A."/>
            <person name="Shiryaev A."/>
            <person name="Soop K."/>
            <person name="Spirin V."/>
            <person name="Szebenyi C."/>
            <person name="Tomsovsky M."/>
            <person name="Tulloss R.E."/>
            <person name="Uehling J."/>
            <person name="Grigoriev I.V."/>
            <person name="Vagvolgyi C."/>
            <person name="Papp T."/>
            <person name="Martin F.M."/>
            <person name="Miettinen O."/>
            <person name="Hibbett D.S."/>
            <person name="Nagy L.G."/>
        </authorList>
    </citation>
    <scope>NUCLEOTIDE SEQUENCE [LARGE SCALE GENOMIC DNA]</scope>
    <source>
        <strain evidence="3 4">CBS 962.96</strain>
    </source>
</reference>
<evidence type="ECO:0000256" key="1">
    <source>
        <dbReference type="SAM" id="MobiDB-lite"/>
    </source>
</evidence>
<evidence type="ECO:0000256" key="2">
    <source>
        <dbReference type="SAM" id="Phobius"/>
    </source>
</evidence>
<feature type="region of interest" description="Disordered" evidence="1">
    <location>
        <begin position="23"/>
        <end position="55"/>
    </location>
</feature>